<dbReference type="EMBL" id="BMBA01000001">
    <property type="protein sequence ID" value="GFZ29802.1"/>
    <property type="molecule type" value="Genomic_DNA"/>
</dbReference>
<dbReference type="PRINTS" id="PR00793">
    <property type="entry name" value="PROAMNOPTASE"/>
</dbReference>
<gene>
    <name evidence="11" type="ORF">CSC2_03280</name>
</gene>
<dbReference type="GO" id="GO:0016787">
    <property type="term" value="F:hydrolase activity"/>
    <property type="evidence" value="ECO:0007669"/>
    <property type="project" value="UniProtKB-KW"/>
</dbReference>
<protein>
    <recommendedName>
        <fullName evidence="4">prolyl aminopeptidase</fullName>
        <ecNumber evidence="4">3.4.11.5</ecNumber>
    </recommendedName>
    <alternativeName>
        <fullName evidence="9">Prolyl aminopeptidase</fullName>
    </alternativeName>
</protein>
<dbReference type="SUPFAM" id="SSF53474">
    <property type="entry name" value="alpha/beta-Hydrolases"/>
    <property type="match status" value="1"/>
</dbReference>
<dbReference type="Proteomes" id="UP000663802">
    <property type="component" value="Unassembled WGS sequence"/>
</dbReference>
<feature type="domain" description="AB hydrolase-1" evidence="10">
    <location>
        <begin position="34"/>
        <end position="302"/>
    </location>
</feature>
<evidence type="ECO:0000256" key="6">
    <source>
        <dbReference type="ARBA" id="ARBA00022490"/>
    </source>
</evidence>
<keyword evidence="5" id="KW-0031">Aminopeptidase</keyword>
<keyword evidence="6" id="KW-0963">Cytoplasm</keyword>
<accession>A0ABQ1E4Z0</accession>
<evidence type="ECO:0000256" key="4">
    <source>
        <dbReference type="ARBA" id="ARBA00012568"/>
    </source>
</evidence>
<reference evidence="11 12" key="1">
    <citation type="journal article" date="2021" name="Int. J. Syst. Evol. Microbiol.">
        <title>Clostridium zeae sp. nov., isolated from corn silage.</title>
        <authorList>
            <person name="Kobayashi H."/>
            <person name="Tanizawa Y."/>
            <person name="Yagura M."/>
            <person name="Sakamoto M."/>
            <person name="Ohkuma M."/>
            <person name="Tohno M."/>
        </authorList>
    </citation>
    <scope>NUCLEOTIDE SEQUENCE [LARGE SCALE GENOMIC DNA]</scope>
    <source>
        <strain evidence="11 12">CSC2</strain>
    </source>
</reference>
<comment type="similarity">
    <text evidence="3">Belongs to the peptidase S33 family.</text>
</comment>
<keyword evidence="8 11" id="KW-0378">Hydrolase</keyword>
<evidence type="ECO:0000256" key="3">
    <source>
        <dbReference type="ARBA" id="ARBA00010088"/>
    </source>
</evidence>
<dbReference type="RefSeq" id="WP_206867812.1">
    <property type="nucleotide sequence ID" value="NZ_BMBA01000001.1"/>
</dbReference>
<name>A0ABQ1E4Z0_9CLOT</name>
<dbReference type="InterPro" id="IPR029058">
    <property type="entry name" value="AB_hydrolase_fold"/>
</dbReference>
<evidence type="ECO:0000256" key="5">
    <source>
        <dbReference type="ARBA" id="ARBA00022438"/>
    </source>
</evidence>
<dbReference type="InterPro" id="IPR005944">
    <property type="entry name" value="Pro_iminopeptidase"/>
</dbReference>
<keyword evidence="12" id="KW-1185">Reference proteome</keyword>
<dbReference type="PANTHER" id="PTHR43722:SF1">
    <property type="entry name" value="PROLINE IMINOPEPTIDASE"/>
    <property type="match status" value="1"/>
</dbReference>
<proteinExistence type="inferred from homology"/>
<dbReference type="EC" id="3.4.11.5" evidence="4"/>
<evidence type="ECO:0000256" key="9">
    <source>
        <dbReference type="ARBA" id="ARBA00029605"/>
    </source>
</evidence>
<comment type="caution">
    <text evidence="11">The sequence shown here is derived from an EMBL/GenBank/DDBJ whole genome shotgun (WGS) entry which is preliminary data.</text>
</comment>
<dbReference type="Gene3D" id="3.40.50.1820">
    <property type="entry name" value="alpha/beta hydrolase"/>
    <property type="match status" value="1"/>
</dbReference>
<evidence type="ECO:0000313" key="12">
    <source>
        <dbReference type="Proteomes" id="UP000663802"/>
    </source>
</evidence>
<keyword evidence="7" id="KW-0645">Protease</keyword>
<dbReference type="InterPro" id="IPR000073">
    <property type="entry name" value="AB_hydrolase_1"/>
</dbReference>
<evidence type="ECO:0000313" key="11">
    <source>
        <dbReference type="EMBL" id="GFZ29802.1"/>
    </source>
</evidence>
<dbReference type="InterPro" id="IPR002410">
    <property type="entry name" value="Peptidase_S33"/>
</dbReference>
<evidence type="ECO:0000259" key="10">
    <source>
        <dbReference type="Pfam" id="PF00561"/>
    </source>
</evidence>
<evidence type="ECO:0000256" key="7">
    <source>
        <dbReference type="ARBA" id="ARBA00022670"/>
    </source>
</evidence>
<comment type="catalytic activity">
    <reaction evidence="1">
        <text>Release of N-terminal proline from a peptide.</text>
        <dbReference type="EC" id="3.4.11.5"/>
    </reaction>
</comment>
<dbReference type="PANTHER" id="PTHR43722">
    <property type="entry name" value="PROLINE IMINOPEPTIDASE"/>
    <property type="match status" value="1"/>
</dbReference>
<sequence length="323" mass="37606">MRKKLNKLIFVEEYVYINGIEQFLFHNGTSYDNPVMLYLHGGPGSAESLFTEGFQGKWEDLYTVIHWDQRGAGKTLIKNPHKYPTIDLVLKDLYDIVQYLKKKYNKDKIVLLGHSWGSVLGSTFIKKYPEEVSYYIGVGQVVSMLDNERVGYEKVKELILQKKDIRSQKKLDAIGEYPDEKYSEEWLKKCLKLRKLQEKYKLAASMDLSISLIAFKSPIFKFSDILALMKAFKSNEKLVEFLVNFNLKLQSNEYKIPVFYIMGGNDWQTPYSEAEEYFNKIKAPVKKYYLIPNAGHMTMLDQPDLFFEALKEIAEKQKAAKSI</sequence>
<evidence type="ECO:0000256" key="1">
    <source>
        <dbReference type="ARBA" id="ARBA00001585"/>
    </source>
</evidence>
<dbReference type="Pfam" id="PF00561">
    <property type="entry name" value="Abhydrolase_1"/>
    <property type="match status" value="1"/>
</dbReference>
<comment type="subcellular location">
    <subcellularLocation>
        <location evidence="2">Cytoplasm</location>
    </subcellularLocation>
</comment>
<evidence type="ECO:0000256" key="8">
    <source>
        <dbReference type="ARBA" id="ARBA00022801"/>
    </source>
</evidence>
<organism evidence="11 12">
    <name type="scientific">Clostridium zeae</name>
    <dbReference type="NCBI Taxonomy" id="2759022"/>
    <lineage>
        <taxon>Bacteria</taxon>
        <taxon>Bacillati</taxon>
        <taxon>Bacillota</taxon>
        <taxon>Clostridia</taxon>
        <taxon>Eubacteriales</taxon>
        <taxon>Clostridiaceae</taxon>
        <taxon>Clostridium</taxon>
    </lineage>
</organism>
<evidence type="ECO:0000256" key="2">
    <source>
        <dbReference type="ARBA" id="ARBA00004496"/>
    </source>
</evidence>